<feature type="compositionally biased region" description="Basic residues" evidence="13">
    <location>
        <begin position="357"/>
        <end position="366"/>
    </location>
</feature>
<evidence type="ECO:0000256" key="9">
    <source>
        <dbReference type="ARBA" id="ARBA00023163"/>
    </source>
</evidence>
<dbReference type="SUPFAM" id="SSF57667">
    <property type="entry name" value="beta-beta-alpha zinc fingers"/>
    <property type="match status" value="2"/>
</dbReference>
<dbReference type="GO" id="GO:0045893">
    <property type="term" value="P:positive regulation of DNA-templated transcription"/>
    <property type="evidence" value="ECO:0007669"/>
    <property type="project" value="UniProtKB-ARBA"/>
</dbReference>
<evidence type="ECO:0000256" key="5">
    <source>
        <dbReference type="ARBA" id="ARBA00022833"/>
    </source>
</evidence>
<reference evidence="16" key="1">
    <citation type="journal article" date="2013" name="Nat. Genet.">
        <title>The draft genomes of soft-shell turtle and green sea turtle yield insights into the development and evolution of the turtle-specific body plan.</title>
        <authorList>
            <person name="Wang Z."/>
            <person name="Pascual-Anaya J."/>
            <person name="Zadissa A."/>
            <person name="Li W."/>
            <person name="Niimura Y."/>
            <person name="Huang Z."/>
            <person name="Li C."/>
            <person name="White S."/>
            <person name="Xiong Z."/>
            <person name="Fang D."/>
            <person name="Wang B."/>
            <person name="Ming Y."/>
            <person name="Chen Y."/>
            <person name="Zheng Y."/>
            <person name="Kuraku S."/>
            <person name="Pignatelli M."/>
            <person name="Herrero J."/>
            <person name="Beal K."/>
            <person name="Nozawa M."/>
            <person name="Li Q."/>
            <person name="Wang J."/>
            <person name="Zhang H."/>
            <person name="Yu L."/>
            <person name="Shigenobu S."/>
            <person name="Wang J."/>
            <person name="Liu J."/>
            <person name="Flicek P."/>
            <person name="Searle S."/>
            <person name="Wang J."/>
            <person name="Kuratani S."/>
            <person name="Yin Y."/>
            <person name="Aken B."/>
            <person name="Zhang G."/>
            <person name="Irie N."/>
        </authorList>
    </citation>
    <scope>NUCLEOTIDE SEQUENCE [LARGE SCALE GENOMIC DNA]</scope>
</reference>
<dbReference type="PANTHER" id="PTHR23235:SF141">
    <property type="entry name" value="KRUEPPEL-LIKE FACTOR 15"/>
    <property type="match status" value="1"/>
</dbReference>
<accession>M7B5P3</accession>
<evidence type="ECO:0000256" key="6">
    <source>
        <dbReference type="ARBA" id="ARBA00023015"/>
    </source>
</evidence>
<evidence type="ECO:0000256" key="13">
    <source>
        <dbReference type="SAM" id="MobiDB-lite"/>
    </source>
</evidence>
<dbReference type="PROSITE" id="PS50157">
    <property type="entry name" value="ZINC_FINGER_C2H2_2"/>
    <property type="match status" value="3"/>
</dbReference>
<dbReference type="OrthoDB" id="6365676at2759"/>
<name>M7B5P3_CHEMY</name>
<dbReference type="FunFam" id="3.30.160.60:FF:000624">
    <property type="entry name" value="zinc finger protein 697"/>
    <property type="match status" value="1"/>
</dbReference>
<dbReference type="GO" id="GO:0000978">
    <property type="term" value="F:RNA polymerase II cis-regulatory region sequence-specific DNA binding"/>
    <property type="evidence" value="ECO:0007669"/>
    <property type="project" value="TreeGrafter"/>
</dbReference>
<keyword evidence="3" id="KW-0677">Repeat</keyword>
<dbReference type="AlphaFoldDB" id="M7B5P3"/>
<evidence type="ECO:0000256" key="11">
    <source>
        <dbReference type="ARBA" id="ARBA00069427"/>
    </source>
</evidence>
<dbReference type="SMART" id="SM00355">
    <property type="entry name" value="ZnF_C2H2"/>
    <property type="match status" value="3"/>
</dbReference>
<dbReference type="InterPro" id="IPR036236">
    <property type="entry name" value="Znf_C2H2_sf"/>
</dbReference>
<dbReference type="GO" id="GO:0000981">
    <property type="term" value="F:DNA-binding transcription factor activity, RNA polymerase II-specific"/>
    <property type="evidence" value="ECO:0007669"/>
    <property type="project" value="TreeGrafter"/>
</dbReference>
<dbReference type="Proteomes" id="UP000031443">
    <property type="component" value="Unassembled WGS sequence"/>
</dbReference>
<evidence type="ECO:0000313" key="15">
    <source>
        <dbReference type="EMBL" id="EMP30830.1"/>
    </source>
</evidence>
<keyword evidence="9" id="KW-0804">Transcription</keyword>
<keyword evidence="16" id="KW-1185">Reference proteome</keyword>
<dbReference type="KEGG" id="cmy:102944685"/>
<dbReference type="GO" id="GO:0008270">
    <property type="term" value="F:zinc ion binding"/>
    <property type="evidence" value="ECO:0007669"/>
    <property type="project" value="UniProtKB-KW"/>
</dbReference>
<organism evidence="15 16">
    <name type="scientific">Chelonia mydas</name>
    <name type="common">Green sea-turtle</name>
    <name type="synonym">Chelonia agassizi</name>
    <dbReference type="NCBI Taxonomy" id="8469"/>
    <lineage>
        <taxon>Eukaryota</taxon>
        <taxon>Metazoa</taxon>
        <taxon>Chordata</taxon>
        <taxon>Craniata</taxon>
        <taxon>Vertebrata</taxon>
        <taxon>Euteleostomi</taxon>
        <taxon>Archelosauria</taxon>
        <taxon>Testudinata</taxon>
        <taxon>Testudines</taxon>
        <taxon>Cryptodira</taxon>
        <taxon>Durocryptodira</taxon>
        <taxon>Americhelydia</taxon>
        <taxon>Chelonioidea</taxon>
        <taxon>Cheloniidae</taxon>
        <taxon>Chelonia</taxon>
    </lineage>
</organism>
<evidence type="ECO:0000256" key="2">
    <source>
        <dbReference type="ARBA" id="ARBA00022723"/>
    </source>
</evidence>
<dbReference type="Gene3D" id="3.30.160.60">
    <property type="entry name" value="Classic Zinc Finger"/>
    <property type="match status" value="3"/>
</dbReference>
<dbReference type="PANTHER" id="PTHR23235">
    <property type="entry name" value="KRUEPPEL-LIKE TRANSCRIPTION FACTOR"/>
    <property type="match status" value="1"/>
</dbReference>
<keyword evidence="8" id="KW-0010">Activator</keyword>
<dbReference type="FunFam" id="3.30.160.60:FF:000368">
    <property type="entry name" value="Krueppel-like factor 15"/>
    <property type="match status" value="1"/>
</dbReference>
<keyword evidence="4 12" id="KW-0863">Zinc-finger</keyword>
<feature type="region of interest" description="Disordered" evidence="13">
    <location>
        <begin position="355"/>
        <end position="376"/>
    </location>
</feature>
<proteinExistence type="predicted"/>
<keyword evidence="2" id="KW-0479">Metal-binding</keyword>
<keyword evidence="10" id="KW-0539">Nucleus</keyword>
<sequence length="376" mass="40530">MVSLNCSELLPASDPLALPAGASWLDSNADAGKTKMPSAVLPGDCDAGASDPPDGSSLRLCHGSYPSQDARLLVSKVKKEGEKSQATLYEAHLKLPDFCTDLSRDFTPTLEEIEEFLKEKMELLKDELSEKQPVRGKLEIKSEINLGSPGEQPTPRVALEGGALSSAKAAEAAGSAGLTVGVGSIPIILQIQPVQVNSGSPPPQSAVDGIRVAQLLVSVQGQSLTFVPQAAQPPVTVLDQKYVKIAPLPLALRPVALGNVRGVEAGPKFQKVSPSVIRVHKCTHPGCSKMYTKSSHLKAHFRRHTGEKPYTCTWPNCGWRFSRSDELSRHKRSHSGVKPYQCLTCEKKFARSDHLSKHMKIHRGQRSRTAQGSGSR</sequence>
<dbReference type="FunFam" id="3.30.160.60:FF:000018">
    <property type="entry name" value="Krueppel-like factor 15"/>
    <property type="match status" value="1"/>
</dbReference>
<evidence type="ECO:0000256" key="1">
    <source>
        <dbReference type="ARBA" id="ARBA00004123"/>
    </source>
</evidence>
<dbReference type="Pfam" id="PF00096">
    <property type="entry name" value="zf-C2H2"/>
    <property type="match status" value="2"/>
</dbReference>
<dbReference type="EMBL" id="KB548129">
    <property type="protein sequence ID" value="EMP30830.1"/>
    <property type="molecule type" value="Genomic_DNA"/>
</dbReference>
<keyword evidence="5" id="KW-0862">Zinc</keyword>
<keyword evidence="7" id="KW-0238">DNA-binding</keyword>
<feature type="domain" description="C2H2-type" evidence="14">
    <location>
        <begin position="340"/>
        <end position="367"/>
    </location>
</feature>
<evidence type="ECO:0000256" key="3">
    <source>
        <dbReference type="ARBA" id="ARBA00022737"/>
    </source>
</evidence>
<evidence type="ECO:0000256" key="12">
    <source>
        <dbReference type="PROSITE-ProRule" id="PRU00042"/>
    </source>
</evidence>
<evidence type="ECO:0000256" key="7">
    <source>
        <dbReference type="ARBA" id="ARBA00023125"/>
    </source>
</evidence>
<evidence type="ECO:0000256" key="8">
    <source>
        <dbReference type="ARBA" id="ARBA00023159"/>
    </source>
</evidence>
<feature type="domain" description="C2H2-type" evidence="14">
    <location>
        <begin position="280"/>
        <end position="309"/>
    </location>
</feature>
<feature type="domain" description="C2H2-type" evidence="14">
    <location>
        <begin position="310"/>
        <end position="339"/>
    </location>
</feature>
<evidence type="ECO:0000259" key="14">
    <source>
        <dbReference type="PROSITE" id="PS50157"/>
    </source>
</evidence>
<comment type="subcellular location">
    <subcellularLocation>
        <location evidence="1">Nucleus</location>
    </subcellularLocation>
</comment>
<dbReference type="PROSITE" id="PS00028">
    <property type="entry name" value="ZINC_FINGER_C2H2_1"/>
    <property type="match status" value="3"/>
</dbReference>
<evidence type="ECO:0000313" key="16">
    <source>
        <dbReference type="Proteomes" id="UP000031443"/>
    </source>
</evidence>
<feature type="compositionally biased region" description="Polar residues" evidence="13">
    <location>
        <begin position="367"/>
        <end position="376"/>
    </location>
</feature>
<dbReference type="InterPro" id="IPR013087">
    <property type="entry name" value="Znf_C2H2_type"/>
</dbReference>
<dbReference type="eggNOG" id="KOG1721">
    <property type="taxonomic scope" value="Eukaryota"/>
</dbReference>
<protein>
    <recommendedName>
        <fullName evidence="11">Krueppel-like factor 15</fullName>
    </recommendedName>
</protein>
<dbReference type="GO" id="GO:0005654">
    <property type="term" value="C:nucleoplasm"/>
    <property type="evidence" value="ECO:0007669"/>
    <property type="project" value="UniProtKB-ARBA"/>
</dbReference>
<evidence type="ECO:0000256" key="4">
    <source>
        <dbReference type="ARBA" id="ARBA00022771"/>
    </source>
</evidence>
<keyword evidence="6" id="KW-0805">Transcription regulation</keyword>
<evidence type="ECO:0000256" key="10">
    <source>
        <dbReference type="ARBA" id="ARBA00023242"/>
    </source>
</evidence>
<gene>
    <name evidence="15" type="ORF">UY3_12025</name>
</gene>